<feature type="region of interest" description="Disordered" evidence="1">
    <location>
        <begin position="145"/>
        <end position="168"/>
    </location>
</feature>
<dbReference type="Proteomes" id="UP000433876">
    <property type="component" value="Unassembled WGS sequence"/>
</dbReference>
<evidence type="ECO:0000313" key="3">
    <source>
        <dbReference type="EMBL" id="KAA8634737.1"/>
    </source>
</evidence>
<proteinExistence type="predicted"/>
<feature type="chain" id="PRO_5035794595" evidence="2">
    <location>
        <begin position="27"/>
        <end position="274"/>
    </location>
</feature>
<reference evidence="3 4" key="1">
    <citation type="submission" date="2017-07" db="EMBL/GenBank/DDBJ databases">
        <title>Genome sequence of the Sordaria macrospora wild type strain R19027.</title>
        <authorList>
            <person name="Nowrousian M."/>
            <person name="Teichert I."/>
            <person name="Kueck U."/>
        </authorList>
    </citation>
    <scope>NUCLEOTIDE SEQUENCE [LARGE SCALE GENOMIC DNA]</scope>
    <source>
        <strain evidence="3 4">R19027</strain>
        <tissue evidence="3">Mycelium</tissue>
    </source>
</reference>
<gene>
    <name evidence="3" type="ORF">SMACR_00781</name>
</gene>
<evidence type="ECO:0000256" key="1">
    <source>
        <dbReference type="SAM" id="MobiDB-lite"/>
    </source>
</evidence>
<name>A0A8S8ZV53_SORMA</name>
<dbReference type="EMBL" id="NMPR01000019">
    <property type="protein sequence ID" value="KAA8634737.1"/>
    <property type="molecule type" value="Genomic_DNA"/>
</dbReference>
<feature type="compositionally biased region" description="Low complexity" evidence="1">
    <location>
        <begin position="145"/>
        <end position="167"/>
    </location>
</feature>
<feature type="signal peptide" evidence="2">
    <location>
        <begin position="1"/>
        <end position="26"/>
    </location>
</feature>
<dbReference type="VEuPathDB" id="FungiDB:SMAC_00781"/>
<evidence type="ECO:0000313" key="4">
    <source>
        <dbReference type="Proteomes" id="UP000433876"/>
    </source>
</evidence>
<accession>A0A8S8ZV53</accession>
<protein>
    <submittedName>
        <fullName evidence="3">Uncharacterized protein</fullName>
    </submittedName>
</protein>
<comment type="caution">
    <text evidence="3">The sequence shown here is derived from an EMBL/GenBank/DDBJ whole genome shotgun (WGS) entry which is preliminary data.</text>
</comment>
<dbReference type="AlphaFoldDB" id="A0A8S8ZV53"/>
<sequence>MDVIKGPIPPFFTFFIFSLALTNAAASIHSANIRGRLASHIQVDQDAAADNDFFLTTHTTADLIPSSFTLPPTTNTRHHQLAAAIMATDIFVREENHDRGHEQPQPLTVAAASAGACEPCTPRNKTNTRAITTFRANWVPLPTGITASPTTTTMTTPTTKHPAPATTHSFNPEASCMVAIFSLISSIPTPGPALSTALDKAKHALAPSAVAAPQCIITLPASLSSEYGVYTSQVDSWWGGNLDEDGYGYGDDDYGHDKFCEFDHWVGDDCGSSD</sequence>
<keyword evidence="2" id="KW-0732">Signal</keyword>
<evidence type="ECO:0000256" key="2">
    <source>
        <dbReference type="SAM" id="SignalP"/>
    </source>
</evidence>
<organism evidence="3 4">
    <name type="scientific">Sordaria macrospora</name>
    <dbReference type="NCBI Taxonomy" id="5147"/>
    <lineage>
        <taxon>Eukaryota</taxon>
        <taxon>Fungi</taxon>
        <taxon>Dikarya</taxon>
        <taxon>Ascomycota</taxon>
        <taxon>Pezizomycotina</taxon>
        <taxon>Sordariomycetes</taxon>
        <taxon>Sordariomycetidae</taxon>
        <taxon>Sordariales</taxon>
        <taxon>Sordariaceae</taxon>
        <taxon>Sordaria</taxon>
    </lineage>
</organism>